<accession>A0A0D8I9I0</accession>
<dbReference type="PATRIC" id="fig|84022.5.peg.326"/>
<feature type="region of interest" description="Disordered" evidence="1">
    <location>
        <begin position="121"/>
        <end position="154"/>
    </location>
</feature>
<dbReference type="InterPro" id="IPR014717">
    <property type="entry name" value="Transl_elong_EF1B/ribsomal_bS6"/>
</dbReference>
<organism evidence="2 3">
    <name type="scientific">Clostridium aceticum</name>
    <dbReference type="NCBI Taxonomy" id="84022"/>
    <lineage>
        <taxon>Bacteria</taxon>
        <taxon>Bacillati</taxon>
        <taxon>Bacillota</taxon>
        <taxon>Clostridia</taxon>
        <taxon>Eubacteriales</taxon>
        <taxon>Clostridiaceae</taxon>
        <taxon>Clostridium</taxon>
    </lineage>
</organism>
<reference evidence="2 3" key="1">
    <citation type="submission" date="2014-10" db="EMBL/GenBank/DDBJ databases">
        <title>Genome sequence of Clostridium aceticum DSM 1496.</title>
        <authorList>
            <person name="Poehlein A."/>
            <person name="Schiel-Bengelsdorf B."/>
            <person name="Gottschalk G."/>
            <person name="Duerre P."/>
            <person name="Daniel R."/>
        </authorList>
    </citation>
    <scope>NUCLEOTIDE SEQUENCE [LARGE SCALE GENOMIC DNA]</scope>
    <source>
        <strain evidence="2 3">DSM 1496</strain>
    </source>
</reference>
<name>A0A0D8I9I0_9CLOT</name>
<evidence type="ECO:0000313" key="3">
    <source>
        <dbReference type="Proteomes" id="UP000035704"/>
    </source>
</evidence>
<proteinExistence type="predicted"/>
<dbReference type="OrthoDB" id="5471180at2"/>
<dbReference type="RefSeq" id="WP_044824891.1">
    <property type="nucleotide sequence ID" value="NZ_CP009687.1"/>
</dbReference>
<dbReference type="Gene3D" id="3.30.70.60">
    <property type="match status" value="1"/>
</dbReference>
<dbReference type="AlphaFoldDB" id="A0A0D8I9I0"/>
<gene>
    <name evidence="2" type="ORF">CACET_c29080</name>
</gene>
<keyword evidence="3" id="KW-1185">Reference proteome</keyword>
<evidence type="ECO:0000256" key="1">
    <source>
        <dbReference type="SAM" id="MobiDB-lite"/>
    </source>
</evidence>
<dbReference type="STRING" id="84022.CACET_c29080"/>
<sequence length="210" mass="24278">MKRKLTKAEKFLLIAIALAGSLYVYFSKIYDPKMNDYKNIQTEIVSLEEEILGLGEPPNTKRISDTLNEERHNLQEISNQYSEVLNSRKAITESIGSEVLNEITSHSLASGLKIKEQVFQPPKVETAKPAKNTRSNRNTKEDENNTPEEESGKKHFSWQEYKMVLEGNHLSLIRFIKELKEMHWSTVIEHIEIKAIEETDNFEITMKILI</sequence>
<evidence type="ECO:0000313" key="2">
    <source>
        <dbReference type="EMBL" id="AKL96352.1"/>
    </source>
</evidence>
<protein>
    <submittedName>
        <fullName evidence="2">Uncharacterized protein</fullName>
    </submittedName>
</protein>
<dbReference type="KEGG" id="cace:CACET_c29080"/>
<dbReference type="Proteomes" id="UP000035704">
    <property type="component" value="Chromosome"/>
</dbReference>
<dbReference type="EMBL" id="CP009687">
    <property type="protein sequence ID" value="AKL96352.1"/>
    <property type="molecule type" value="Genomic_DNA"/>
</dbReference>